<protein>
    <submittedName>
        <fullName evidence="2">Protein CBG26581</fullName>
    </submittedName>
</protein>
<feature type="compositionally biased region" description="Polar residues" evidence="1">
    <location>
        <begin position="36"/>
        <end position="45"/>
    </location>
</feature>
<dbReference type="AlphaFoldDB" id="B6IIE1"/>
<evidence type="ECO:0000256" key="1">
    <source>
        <dbReference type="SAM" id="MobiDB-lite"/>
    </source>
</evidence>
<organism evidence="2 3">
    <name type="scientific">Caenorhabditis briggsae</name>
    <dbReference type="NCBI Taxonomy" id="6238"/>
    <lineage>
        <taxon>Eukaryota</taxon>
        <taxon>Metazoa</taxon>
        <taxon>Ecdysozoa</taxon>
        <taxon>Nematoda</taxon>
        <taxon>Chromadorea</taxon>
        <taxon>Rhabditida</taxon>
        <taxon>Rhabditina</taxon>
        <taxon>Rhabditomorpha</taxon>
        <taxon>Rhabditoidea</taxon>
        <taxon>Rhabditidae</taxon>
        <taxon>Peloderinae</taxon>
        <taxon>Caenorhabditis</taxon>
    </lineage>
</organism>
<proteinExistence type="predicted"/>
<accession>B6IIE1</accession>
<dbReference type="Proteomes" id="UP000008549">
    <property type="component" value="Unassembled WGS sequence"/>
</dbReference>
<keyword evidence="3" id="KW-1185">Reference proteome</keyword>
<dbReference type="GeneID" id="68918059"/>
<dbReference type="KEGG" id="cbr:CBG_26581"/>
<feature type="compositionally biased region" description="Basic and acidic residues" evidence="1">
    <location>
        <begin position="15"/>
        <end position="24"/>
    </location>
</feature>
<sequence length="53" mass="5804">MGRFAQQESPSSSDKPNRNKKESVHFQSDSFDDEISNSPSSSCSTVGDLPNLK</sequence>
<reference evidence="2 3" key="2">
    <citation type="journal article" date="2011" name="PLoS Genet.">
        <title>Caenorhabditis briggsae recombinant inbred line genotypes reveal inter-strain incompatibility and the evolution of recombination.</title>
        <authorList>
            <person name="Ross J.A."/>
            <person name="Koboldt D.C."/>
            <person name="Staisch J.E."/>
            <person name="Chamberlin H.M."/>
            <person name="Gupta B.P."/>
            <person name="Miller R.D."/>
            <person name="Baird S.E."/>
            <person name="Haag E.S."/>
        </authorList>
    </citation>
    <scope>NUCLEOTIDE SEQUENCE [LARGE SCALE GENOMIC DNA]</scope>
    <source>
        <strain evidence="2 3">AF16</strain>
    </source>
</reference>
<name>B6IIE1_CAEBR</name>
<feature type="region of interest" description="Disordered" evidence="1">
    <location>
        <begin position="1"/>
        <end position="53"/>
    </location>
</feature>
<dbReference type="InParanoid" id="B6IIE1"/>
<evidence type="ECO:0000313" key="3">
    <source>
        <dbReference type="Proteomes" id="UP000008549"/>
    </source>
</evidence>
<dbReference type="CTD" id="68918059"/>
<dbReference type="HOGENOM" id="CLU_3070678_0_0_1"/>
<dbReference type="RefSeq" id="XP_045099232.1">
    <property type="nucleotide sequence ID" value="XM_045237282.1"/>
</dbReference>
<feature type="compositionally biased region" description="Polar residues" evidence="1">
    <location>
        <begin position="1"/>
        <end position="14"/>
    </location>
</feature>
<dbReference type="STRING" id="6238.B6IIE1"/>
<gene>
    <name evidence="2" type="ORF">CBG26581</name>
    <name evidence="2" type="ORF">CBG_26581</name>
</gene>
<dbReference type="EMBL" id="HE601540">
    <property type="protein sequence ID" value="CAR99671.1"/>
    <property type="molecule type" value="Genomic_DNA"/>
</dbReference>
<evidence type="ECO:0000313" key="2">
    <source>
        <dbReference type="EMBL" id="CAR99671.1"/>
    </source>
</evidence>
<reference evidence="2 3" key="1">
    <citation type="journal article" date="2003" name="PLoS Biol.">
        <title>The genome sequence of Caenorhabditis briggsae: a platform for comparative genomics.</title>
        <authorList>
            <person name="Stein L.D."/>
            <person name="Bao Z."/>
            <person name="Blasiar D."/>
            <person name="Blumenthal T."/>
            <person name="Brent M.R."/>
            <person name="Chen N."/>
            <person name="Chinwalla A."/>
            <person name="Clarke L."/>
            <person name="Clee C."/>
            <person name="Coghlan A."/>
            <person name="Coulson A."/>
            <person name="D'Eustachio P."/>
            <person name="Fitch D.H."/>
            <person name="Fulton L.A."/>
            <person name="Fulton R.E."/>
            <person name="Griffiths-Jones S."/>
            <person name="Harris T.W."/>
            <person name="Hillier L.W."/>
            <person name="Kamath R."/>
            <person name="Kuwabara P.E."/>
            <person name="Mardis E.R."/>
            <person name="Marra M.A."/>
            <person name="Miner T.L."/>
            <person name="Minx P."/>
            <person name="Mullikin J.C."/>
            <person name="Plumb R.W."/>
            <person name="Rogers J."/>
            <person name="Schein J.E."/>
            <person name="Sohrmann M."/>
            <person name="Spieth J."/>
            <person name="Stajich J.E."/>
            <person name="Wei C."/>
            <person name="Willey D."/>
            <person name="Wilson R.K."/>
            <person name="Durbin R."/>
            <person name="Waterston R.H."/>
        </authorList>
    </citation>
    <scope>NUCLEOTIDE SEQUENCE [LARGE SCALE GENOMIC DNA]</scope>
    <source>
        <strain evidence="2 3">AF16</strain>
    </source>
</reference>